<dbReference type="EMBL" id="JALBCA010000122">
    <property type="protein sequence ID" value="KAI2382466.1"/>
    <property type="molecule type" value="Genomic_DNA"/>
</dbReference>
<reference evidence="1" key="1">
    <citation type="journal article" date="2022" name="bioRxiv">
        <title>Population genetic analysis of Ophidiomyces ophidiicola, the causative agent of snake fungal disease, indicates recent introductions to the USA.</title>
        <authorList>
            <person name="Ladner J.T."/>
            <person name="Palmer J.M."/>
            <person name="Ettinger C.L."/>
            <person name="Stajich J.E."/>
            <person name="Farrell T.M."/>
            <person name="Glorioso B.M."/>
            <person name="Lawson B."/>
            <person name="Price S.J."/>
            <person name="Stengle A.G."/>
            <person name="Grear D.A."/>
            <person name="Lorch J.M."/>
        </authorList>
    </citation>
    <scope>NUCLEOTIDE SEQUENCE</scope>
    <source>
        <strain evidence="1">NWHC 24266-5</strain>
    </source>
</reference>
<evidence type="ECO:0000313" key="1">
    <source>
        <dbReference type="EMBL" id="KAI2382466.1"/>
    </source>
</evidence>
<comment type="caution">
    <text evidence="1">The sequence shown here is derived from an EMBL/GenBank/DDBJ whole genome shotgun (WGS) entry which is preliminary data.</text>
</comment>
<sequence>MRRLVLLASHLLASDDKPPSKSYDDWPNSQGFNTTYEERTPVELEVDGIIPSWAAGTLYRSGTGHAEIKTEKNGTFKTRHWFDGLAIVHRFQILPPDQDHPAVRVVYNSRSTCDGLIDQIQKTGDPRLMSFGRRYDPCRSFFQKIASVFRAMESPAPNEVSMSITLSASFPGLEKLEKKTSDQAPGRVRNLINKTDNSNLQSLDPETLEPIGLASQAILHPDLTGPFSAAHAKSDPVTGDVYNYNLQPGRKGTYRVFCVSASTGKTSILATISADASYLHSFCLTENYVVLCVWNSFYAAGGIGVLWNRNIMDALSYDPSRPARWYVVDRRPSEAGGRGLVASYTSDPFFCFHTVNAFEEKVDSTGKTDILADMIIYNNLNCISEFYLEHLIGNHQSSSSAANSKYTTLLTRFRLPSLPPLDTRSCQPSKQAVIEVQSDLEEIFELPTLNPRYVTHPHRYIYGVRHTGSSTFFDGLVKYDAKRQTATYWKNPSQYAGEPIFIPRKQTNGDPLDNIDEDDGVLLSVVLDGTAGKSYLLVLDARTMKEVARASVKGAIGFGFHGTHVPSFEGEKALDF</sequence>
<organism evidence="1">
    <name type="scientific">Ophidiomyces ophidiicola</name>
    <dbReference type="NCBI Taxonomy" id="1387563"/>
    <lineage>
        <taxon>Eukaryota</taxon>
        <taxon>Fungi</taxon>
        <taxon>Dikarya</taxon>
        <taxon>Ascomycota</taxon>
        <taxon>Pezizomycotina</taxon>
        <taxon>Eurotiomycetes</taxon>
        <taxon>Eurotiomycetidae</taxon>
        <taxon>Onygenales</taxon>
        <taxon>Onygenaceae</taxon>
        <taxon>Ophidiomyces</taxon>
    </lineage>
</organism>
<proteinExistence type="predicted"/>
<protein>
    <submittedName>
        <fullName evidence="1">Uncharacterized protein</fullName>
    </submittedName>
</protein>
<name>A0ACB8UP52_9EURO</name>
<gene>
    <name evidence="1" type="ORF">LOY88_005984</name>
</gene>
<accession>A0ACB8UP52</accession>